<sequence>MNHFINKDEKITQLENKLENLRYEVLNLLPYEMGSLLMSSYHCSSRDGSYY</sequence>
<dbReference type="AlphaFoldDB" id="A0A6G9I9U8"/>
<accession>A0A6G9I9U8</accession>
<dbReference type="Proteomes" id="UP000501168">
    <property type="component" value="Chromosome"/>
</dbReference>
<name>A0A6G9I9U8_9GAMM</name>
<dbReference type="RefSeq" id="WP_166915357.1">
    <property type="nucleotide sequence ID" value="NZ_CP050253.1"/>
</dbReference>
<organism evidence="1 2">
    <name type="scientific">Zophobihabitans entericus</name>
    <dbReference type="NCBI Taxonomy" id="1635327"/>
    <lineage>
        <taxon>Bacteria</taxon>
        <taxon>Pseudomonadati</taxon>
        <taxon>Pseudomonadota</taxon>
        <taxon>Gammaproteobacteria</taxon>
        <taxon>Orbales</taxon>
        <taxon>Orbaceae</taxon>
        <taxon>Zophobihabitans</taxon>
    </lineage>
</organism>
<dbReference type="InParanoid" id="A0A6G9I9U8"/>
<dbReference type="KEGG" id="orb:IPMB12_04505"/>
<gene>
    <name evidence="1" type="ORF">IPMB12_04505</name>
</gene>
<proteinExistence type="predicted"/>
<protein>
    <submittedName>
        <fullName evidence="1">Uncharacterized protein</fullName>
    </submittedName>
</protein>
<keyword evidence="2" id="KW-1185">Reference proteome</keyword>
<reference evidence="1 2" key="1">
    <citation type="submission" date="2020-03" db="EMBL/GenBank/DDBJ databases">
        <title>Complete genome sequence of Orbus sp. IPMB12 (BCRC 80908).</title>
        <authorList>
            <person name="Lo W.-S."/>
            <person name="Chang T.-H."/>
            <person name="Kuo C.-H."/>
        </authorList>
    </citation>
    <scope>NUCLEOTIDE SEQUENCE [LARGE SCALE GENOMIC DNA]</scope>
    <source>
        <strain evidence="1 2">IPMB12</strain>
    </source>
</reference>
<evidence type="ECO:0000313" key="2">
    <source>
        <dbReference type="Proteomes" id="UP000501168"/>
    </source>
</evidence>
<evidence type="ECO:0000313" key="1">
    <source>
        <dbReference type="EMBL" id="QIQ21005.1"/>
    </source>
</evidence>
<dbReference type="EMBL" id="CP050253">
    <property type="protein sequence ID" value="QIQ21005.1"/>
    <property type="molecule type" value="Genomic_DNA"/>
</dbReference>